<proteinExistence type="predicted"/>
<dbReference type="InterPro" id="IPR038296">
    <property type="entry name" value="ParD_sf"/>
</dbReference>
<dbReference type="EMBL" id="CP094534">
    <property type="protein sequence ID" value="UOE32807.1"/>
    <property type="molecule type" value="Genomic_DNA"/>
</dbReference>
<name>A0ABY4B374_9BACT</name>
<keyword evidence="2" id="KW-1185">Reference proteome</keyword>
<gene>
    <name evidence="1" type="ORF">MTP16_16930</name>
</gene>
<evidence type="ECO:0008006" key="3">
    <source>
        <dbReference type="Google" id="ProtNLM"/>
    </source>
</evidence>
<dbReference type="Proteomes" id="UP000831390">
    <property type="component" value="Chromosome"/>
</dbReference>
<dbReference type="Gene3D" id="6.10.180.10">
    <property type="entry name" value="Antitoxin ParD"/>
    <property type="match status" value="1"/>
</dbReference>
<evidence type="ECO:0000313" key="1">
    <source>
        <dbReference type="EMBL" id="UOE32807.1"/>
    </source>
</evidence>
<dbReference type="RefSeq" id="WP_243512022.1">
    <property type="nucleotide sequence ID" value="NZ_CP094534.1"/>
</dbReference>
<reference evidence="1 2" key="1">
    <citation type="submission" date="2022-03" db="EMBL/GenBank/DDBJ databases">
        <title>Hymenobactersp. isolated from the air.</title>
        <authorList>
            <person name="Won M."/>
            <person name="Kwon S.-W."/>
        </authorList>
    </citation>
    <scope>NUCLEOTIDE SEQUENCE [LARGE SCALE GENOMIC DNA]</scope>
    <source>
        <strain evidence="1 2">KACC 22596</strain>
    </source>
</reference>
<sequence>MTLEIKVTPEQHQQLQQLAAIHSLTLHEYMQAVAAREIRILQHFLEAPASEQPQAA</sequence>
<protein>
    <recommendedName>
        <fullName evidence="3">DUF1778 domain-containing protein</fullName>
    </recommendedName>
</protein>
<accession>A0ABY4B374</accession>
<evidence type="ECO:0000313" key="2">
    <source>
        <dbReference type="Proteomes" id="UP000831390"/>
    </source>
</evidence>
<organism evidence="1 2">
    <name type="scientific">Hymenobacter monticola</name>
    <dbReference type="NCBI Taxonomy" id="1705399"/>
    <lineage>
        <taxon>Bacteria</taxon>
        <taxon>Pseudomonadati</taxon>
        <taxon>Bacteroidota</taxon>
        <taxon>Cytophagia</taxon>
        <taxon>Cytophagales</taxon>
        <taxon>Hymenobacteraceae</taxon>
        <taxon>Hymenobacter</taxon>
    </lineage>
</organism>